<dbReference type="GO" id="GO:0008270">
    <property type="term" value="F:zinc ion binding"/>
    <property type="evidence" value="ECO:0007669"/>
    <property type="project" value="UniProtKB-KW"/>
</dbReference>
<feature type="region of interest" description="Disordered" evidence="5">
    <location>
        <begin position="319"/>
        <end position="360"/>
    </location>
</feature>
<accession>Q2R253</accession>
<name>Q2R253_ORYSJ</name>
<dbReference type="SUPFAM" id="SSF57850">
    <property type="entry name" value="RING/U-box"/>
    <property type="match status" value="1"/>
</dbReference>
<feature type="region of interest" description="Disordered" evidence="5">
    <location>
        <begin position="387"/>
        <end position="428"/>
    </location>
</feature>
<reference evidence="7" key="1">
    <citation type="journal article" date="2005" name="BMC Biol.">
        <title>The sequence of rice chromosomes 11 and 12, rich in disease resistance genes and recent gene duplications.</title>
        <authorList>
            <consortium name="The rice chromosomes 11 and 12 sequencing consortia"/>
        </authorList>
    </citation>
    <scope>NUCLEOTIDE SEQUENCE [LARGE SCALE GENOMIC DNA]</scope>
</reference>
<dbReference type="PANTHER" id="PTHR47374">
    <property type="entry name" value="ENDOSOME ANTIGEN-LIKE PROTEIN, PUTATIVE (DUF3444)-RELATED"/>
    <property type="match status" value="1"/>
</dbReference>
<evidence type="ECO:0000256" key="1">
    <source>
        <dbReference type="ARBA" id="ARBA00022723"/>
    </source>
</evidence>
<dbReference type="Gene3D" id="3.30.40.10">
    <property type="entry name" value="Zinc/RING finger domain, C3HC4 (zinc finger)"/>
    <property type="match status" value="1"/>
</dbReference>
<gene>
    <name evidence="7" type="ordered locus">LOC_Os11g36970</name>
</gene>
<evidence type="ECO:0000256" key="2">
    <source>
        <dbReference type="ARBA" id="ARBA00022771"/>
    </source>
</evidence>
<proteinExistence type="predicted"/>
<keyword evidence="1" id="KW-0479">Metal-binding</keyword>
<dbReference type="AlphaFoldDB" id="Q2R253"/>
<evidence type="ECO:0000256" key="4">
    <source>
        <dbReference type="PROSITE-ProRule" id="PRU00175"/>
    </source>
</evidence>
<dbReference type="EMBL" id="DP000010">
    <property type="protein sequence ID" value="ABA94487.2"/>
    <property type="molecule type" value="Genomic_DNA"/>
</dbReference>
<evidence type="ECO:0000256" key="3">
    <source>
        <dbReference type="ARBA" id="ARBA00022833"/>
    </source>
</evidence>
<keyword evidence="2 4" id="KW-0863">Zinc-finger</keyword>
<dbReference type="Pfam" id="PF13923">
    <property type="entry name" value="zf-C3HC4_2"/>
    <property type="match status" value="1"/>
</dbReference>
<evidence type="ECO:0000259" key="6">
    <source>
        <dbReference type="PROSITE" id="PS50089"/>
    </source>
</evidence>
<dbReference type="PROSITE" id="PS00518">
    <property type="entry name" value="ZF_RING_1"/>
    <property type="match status" value="1"/>
</dbReference>
<dbReference type="PANTHER" id="PTHR47374:SF6">
    <property type="entry name" value="ENDOSOME ANTIGEN-LIKE PROTEIN, PUTATIVE (DUF3444)-RELATED"/>
    <property type="match status" value="1"/>
</dbReference>
<dbReference type="InterPro" id="IPR017907">
    <property type="entry name" value="Znf_RING_CS"/>
</dbReference>
<feature type="region of interest" description="Disordered" evidence="5">
    <location>
        <begin position="118"/>
        <end position="147"/>
    </location>
</feature>
<evidence type="ECO:0000256" key="5">
    <source>
        <dbReference type="SAM" id="MobiDB-lite"/>
    </source>
</evidence>
<organism evidence="7">
    <name type="scientific">Oryza sativa subsp. japonica</name>
    <name type="common">Rice</name>
    <dbReference type="NCBI Taxonomy" id="39947"/>
    <lineage>
        <taxon>Eukaryota</taxon>
        <taxon>Viridiplantae</taxon>
        <taxon>Streptophyta</taxon>
        <taxon>Embryophyta</taxon>
        <taxon>Tracheophyta</taxon>
        <taxon>Spermatophyta</taxon>
        <taxon>Magnoliopsida</taxon>
        <taxon>Liliopsida</taxon>
        <taxon>Poales</taxon>
        <taxon>Poaceae</taxon>
        <taxon>BOP clade</taxon>
        <taxon>Oryzoideae</taxon>
        <taxon>Oryzeae</taxon>
        <taxon>Oryzinae</taxon>
        <taxon>Oryza</taxon>
        <taxon>Oryza sativa</taxon>
    </lineage>
</organism>
<sequence>MTREHTCFTLVKATSLCSCSTYFREAQLDRVYYARLSIIQKARIITECLHRFCRDCIEKSMRLGNDECPACRTPASSHSLKVDPNFDALILTLYPDLHKDEEEELAFTEEKTCHKKIQASTDEAPHRRKEALGKKSSAAKAIGSSRSQGNMLARKRGHIDFPDIVPTKVRDFHNFEEGRSCKKFECGQIWALYSEVDKFPKLYGWIRKVKLQPFTVLLTWLEPCPQQEQEKRWLEQDIPISCGKFKIRNWKTKYHGNDVFSHLVNTGHIDSNWQIEILPKATCEFTIEERGGELCGFLELDPGSVPDIFLNREENNNDGCKGLSSVGDHSEGPKTKKARKFHVSQSSPAGHKVTSKVDSHEERMANRVAIRLKNIMKIFLCKKRADRQYNPPPMTRKVDIQGKGKTSDTDDKDNANAEATNTVRQNEHSCSLELPSPYPDFYDFEKLRDINMFSLGQIWALYDDLDGMPRFYARIEHFDASSFKAHLTWLEYNAASEEEKKWADEEQPVACGFSVNDGITVIPLVRIKGFVSLFAAAKDKSAVVIASSELLRFSHNIPCYRTTGNEKVIFRATHWLWFWAQLQSDVDKFPKFYGWISKVERQPFIVHLIWLEASPEYEQEKRWLEQDLPVSCGKFKIRDWKARAVFMPDKRNTVVEIPTRDRLRFSHRIPSFLLTEERGGRLRGFYELDPASVPDVFLYRNTVMGWSGMRGTDALNFIFFTYWNATEKRLAIGHSQCLPLNEPSFHSWLYDSHKKMVKEHRRGFDTIATLVAWTIWKERNNWVFNQKSRTWAEIARVMTGEAELWRLAKAAIPVVVVIVNGEGSPNLVGD</sequence>
<keyword evidence="3" id="KW-0862">Zinc</keyword>
<dbReference type="InterPro" id="IPR001841">
    <property type="entry name" value="Znf_RING"/>
</dbReference>
<protein>
    <submittedName>
        <fullName evidence="7">Zinc finger, C3HC4 type family protein</fullName>
    </submittedName>
</protein>
<feature type="compositionally biased region" description="Basic and acidic residues" evidence="5">
    <location>
        <begin position="396"/>
        <end position="415"/>
    </location>
</feature>
<feature type="domain" description="RING-type" evidence="6">
    <location>
        <begin position="19"/>
        <end position="72"/>
    </location>
</feature>
<dbReference type="InterPro" id="IPR024593">
    <property type="entry name" value="DUF3444"/>
</dbReference>
<dbReference type="PROSITE" id="PS50089">
    <property type="entry name" value="ZF_RING_2"/>
    <property type="match status" value="1"/>
</dbReference>
<reference evidence="7" key="2">
    <citation type="submission" date="2005-04" db="EMBL/GenBank/DDBJ databases">
        <authorList>
            <person name="Buell C.R."/>
            <person name="Wing R.A."/>
            <person name="McCombie W.A."/>
            <person name="Ouyang S."/>
        </authorList>
    </citation>
    <scope>NUCLEOTIDE SEQUENCE</scope>
</reference>
<feature type="compositionally biased region" description="Low complexity" evidence="5">
    <location>
        <begin position="134"/>
        <end position="145"/>
    </location>
</feature>
<dbReference type="Pfam" id="PF11926">
    <property type="entry name" value="DUF3444"/>
    <property type="match status" value="4"/>
</dbReference>
<reference evidence="7" key="3">
    <citation type="submission" date="2006-01" db="EMBL/GenBank/DDBJ databases">
        <authorList>
            <person name="Buell R."/>
        </authorList>
    </citation>
    <scope>NUCLEOTIDE SEQUENCE</scope>
</reference>
<dbReference type="InterPro" id="IPR013083">
    <property type="entry name" value="Znf_RING/FYVE/PHD"/>
</dbReference>
<evidence type="ECO:0000313" key="7">
    <source>
        <dbReference type="EMBL" id="ABA94487.2"/>
    </source>
</evidence>